<gene>
    <name evidence="2" type="primary">Contig11166.g11928</name>
    <name evidence="2" type="ORF">STYLEM_12435</name>
</gene>
<dbReference type="PANTHER" id="PTHR44167">
    <property type="entry name" value="OVARIAN-SPECIFIC SERINE/THREONINE-PROTEIN KINASE LOK-RELATED"/>
    <property type="match status" value="1"/>
</dbReference>
<dbReference type="SMART" id="SM00220">
    <property type="entry name" value="S_TKc"/>
    <property type="match status" value="1"/>
</dbReference>
<accession>A0A078AML6</accession>
<evidence type="ECO:0000313" key="2">
    <source>
        <dbReference type="EMBL" id="CDW83389.1"/>
    </source>
</evidence>
<dbReference type="GO" id="GO:0005737">
    <property type="term" value="C:cytoplasm"/>
    <property type="evidence" value="ECO:0007669"/>
    <property type="project" value="TreeGrafter"/>
</dbReference>
<sequence length="234" mass="27252">MYPSLEEDYCLVCPIYKGISSFVGKYQQNCINPTKNQKKSQNQFFAIKTVENSHDQDSQKEIEYLRELLEQPYITQLIKVYESKNSYHLVYNYEENGTLLQYINQNQVLQEIQIKILMKQLLQGLNVIHKFDLLHRDLKLQNIIVEDPQFLKVRIIDFGMACKNSDKQRIKQRCGTLGYVAPEILNSGYTTQKSDIFSLGCLFYNMVTKKSIFSGSNTVQIAKSNQQDNPLLRL</sequence>
<feature type="domain" description="Protein kinase" evidence="1">
    <location>
        <begin position="9"/>
        <end position="234"/>
    </location>
</feature>
<dbReference type="InterPro" id="IPR011009">
    <property type="entry name" value="Kinase-like_dom_sf"/>
</dbReference>
<name>A0A078AML6_STYLE</name>
<dbReference type="AlphaFoldDB" id="A0A078AML6"/>
<keyword evidence="3" id="KW-1185">Reference proteome</keyword>
<dbReference type="Proteomes" id="UP000039865">
    <property type="component" value="Unassembled WGS sequence"/>
</dbReference>
<keyword evidence="2" id="KW-0418">Kinase</keyword>
<dbReference type="GO" id="GO:0004674">
    <property type="term" value="F:protein serine/threonine kinase activity"/>
    <property type="evidence" value="ECO:0007669"/>
    <property type="project" value="TreeGrafter"/>
</dbReference>
<evidence type="ECO:0000259" key="1">
    <source>
        <dbReference type="PROSITE" id="PS50011"/>
    </source>
</evidence>
<organism evidence="2 3">
    <name type="scientific">Stylonychia lemnae</name>
    <name type="common">Ciliate</name>
    <dbReference type="NCBI Taxonomy" id="5949"/>
    <lineage>
        <taxon>Eukaryota</taxon>
        <taxon>Sar</taxon>
        <taxon>Alveolata</taxon>
        <taxon>Ciliophora</taxon>
        <taxon>Intramacronucleata</taxon>
        <taxon>Spirotrichea</taxon>
        <taxon>Stichotrichia</taxon>
        <taxon>Sporadotrichida</taxon>
        <taxon>Oxytrichidae</taxon>
        <taxon>Stylonychinae</taxon>
        <taxon>Stylonychia</taxon>
    </lineage>
</organism>
<dbReference type="OMA" id="SAPECVH"/>
<dbReference type="OrthoDB" id="371082at2759"/>
<keyword evidence="2" id="KW-0808">Transferase</keyword>
<protein>
    <submittedName>
        <fullName evidence="2">Serine threonine protein kinase</fullName>
    </submittedName>
</protein>
<dbReference type="GO" id="GO:0044773">
    <property type="term" value="P:mitotic DNA damage checkpoint signaling"/>
    <property type="evidence" value="ECO:0007669"/>
    <property type="project" value="TreeGrafter"/>
</dbReference>
<dbReference type="EMBL" id="CCKQ01011813">
    <property type="protein sequence ID" value="CDW83389.1"/>
    <property type="molecule type" value="Genomic_DNA"/>
</dbReference>
<dbReference type="Gene3D" id="1.10.510.10">
    <property type="entry name" value="Transferase(Phosphotransferase) domain 1"/>
    <property type="match status" value="1"/>
</dbReference>
<reference evidence="2 3" key="1">
    <citation type="submission" date="2014-06" db="EMBL/GenBank/DDBJ databases">
        <authorList>
            <person name="Swart Estienne"/>
        </authorList>
    </citation>
    <scope>NUCLEOTIDE SEQUENCE [LARGE SCALE GENOMIC DNA]</scope>
    <source>
        <strain evidence="2 3">130c</strain>
    </source>
</reference>
<evidence type="ECO:0000313" key="3">
    <source>
        <dbReference type="Proteomes" id="UP000039865"/>
    </source>
</evidence>
<dbReference type="PROSITE" id="PS00108">
    <property type="entry name" value="PROTEIN_KINASE_ST"/>
    <property type="match status" value="1"/>
</dbReference>
<dbReference type="GO" id="GO:0005634">
    <property type="term" value="C:nucleus"/>
    <property type="evidence" value="ECO:0007669"/>
    <property type="project" value="TreeGrafter"/>
</dbReference>
<dbReference type="PANTHER" id="PTHR44167:SF18">
    <property type="entry name" value="PROTEIN KINASE DOMAIN-CONTAINING PROTEIN"/>
    <property type="match status" value="1"/>
</dbReference>
<dbReference type="InParanoid" id="A0A078AML6"/>
<dbReference type="Pfam" id="PF00069">
    <property type="entry name" value="Pkinase"/>
    <property type="match status" value="1"/>
</dbReference>
<dbReference type="InterPro" id="IPR000719">
    <property type="entry name" value="Prot_kinase_dom"/>
</dbReference>
<proteinExistence type="predicted"/>
<dbReference type="InterPro" id="IPR008271">
    <property type="entry name" value="Ser/Thr_kinase_AS"/>
</dbReference>
<dbReference type="PROSITE" id="PS50011">
    <property type="entry name" value="PROTEIN_KINASE_DOM"/>
    <property type="match status" value="1"/>
</dbReference>
<dbReference type="GO" id="GO:0005524">
    <property type="term" value="F:ATP binding"/>
    <property type="evidence" value="ECO:0007669"/>
    <property type="project" value="InterPro"/>
</dbReference>
<dbReference type="SUPFAM" id="SSF56112">
    <property type="entry name" value="Protein kinase-like (PK-like)"/>
    <property type="match status" value="1"/>
</dbReference>